<feature type="signal peptide" evidence="1">
    <location>
        <begin position="1"/>
        <end position="27"/>
    </location>
</feature>
<sequence>MTKFQKQMLTIAAAGALTAVTALPAMAFENEFHGMYTFKTYFSNFDKGDGAAINPATVFSNDGPVSVISNFNKQRKVNNYMDQRARIQYIAKASDDLKMVTQFEMNTRFGGVTTNAYANKSDGGTLDTDGTNIWTKHLYLDFNVGKNFNTKVGLMPYKDTIKGLLIDADVPAIYTTTKLGAYSLGLGFSRFDENEQKATTTTRLGDQAADLFIMDNTYAVNKDTKVALSYYLLANYKNVAAAAATATAASVSARDRIIIHTLGLSGQTKMGGLNLSGFAAMQAGYSAAGTVASAGKKTNYHGYAANVAADMKMGSSKLKTALLYASGNNNTAPDAQNRGWVTSGVNSYNESGMMIVARNTSMGGTGTDNAIRKPVSNIALATFGVDADITEKFFTNANVGFAWAPASQAEQHIDLAQAIAGAGSRNNNSDFMGTEMNMEVGYKLYKNLTLKAQAAYMVLGGYYKNSACNDAASTAATCVSATTPQNPYTMRLQASYTF</sequence>
<evidence type="ECO:0000313" key="2">
    <source>
        <dbReference type="EMBL" id="SJZ32873.1"/>
    </source>
</evidence>
<feature type="chain" id="PRO_5012888238" description="Histidine kinase" evidence="1">
    <location>
        <begin position="28"/>
        <end position="498"/>
    </location>
</feature>
<protein>
    <recommendedName>
        <fullName evidence="4">Histidine kinase</fullName>
    </recommendedName>
</protein>
<dbReference type="Proteomes" id="UP000190102">
    <property type="component" value="Unassembled WGS sequence"/>
</dbReference>
<evidence type="ECO:0000313" key="3">
    <source>
        <dbReference type="Proteomes" id="UP000190102"/>
    </source>
</evidence>
<evidence type="ECO:0008006" key="4">
    <source>
        <dbReference type="Google" id="ProtNLM"/>
    </source>
</evidence>
<dbReference type="STRING" id="115783.SAMN02745119_00017"/>
<dbReference type="EMBL" id="FUWR01000001">
    <property type="protein sequence ID" value="SJZ32873.1"/>
    <property type="molecule type" value="Genomic_DNA"/>
</dbReference>
<evidence type="ECO:0000256" key="1">
    <source>
        <dbReference type="SAM" id="SignalP"/>
    </source>
</evidence>
<keyword evidence="3" id="KW-1185">Reference proteome</keyword>
<keyword evidence="1" id="KW-0732">Signal</keyword>
<dbReference type="RefSeq" id="WP_078788342.1">
    <property type="nucleotide sequence ID" value="NZ_FUWR01000001.1"/>
</dbReference>
<organism evidence="2 3">
    <name type="scientific">Trichlorobacter thiogenes</name>
    <dbReference type="NCBI Taxonomy" id="115783"/>
    <lineage>
        <taxon>Bacteria</taxon>
        <taxon>Pseudomonadati</taxon>
        <taxon>Thermodesulfobacteriota</taxon>
        <taxon>Desulfuromonadia</taxon>
        <taxon>Geobacterales</taxon>
        <taxon>Geobacteraceae</taxon>
        <taxon>Trichlorobacter</taxon>
    </lineage>
</organism>
<gene>
    <name evidence="2" type="ORF">SAMN02745119_00017</name>
</gene>
<dbReference type="OrthoDB" id="5416951at2"/>
<proteinExistence type="predicted"/>
<dbReference type="AlphaFoldDB" id="A0A1T4JRV8"/>
<reference evidence="3" key="1">
    <citation type="submission" date="2017-02" db="EMBL/GenBank/DDBJ databases">
        <authorList>
            <person name="Varghese N."/>
            <person name="Submissions S."/>
        </authorList>
    </citation>
    <scope>NUCLEOTIDE SEQUENCE [LARGE SCALE GENOMIC DNA]</scope>
    <source>
        <strain evidence="3">ATCC BAA-34</strain>
    </source>
</reference>
<accession>A0A1T4JRV8</accession>
<name>A0A1T4JRV8_9BACT</name>